<evidence type="ECO:0000313" key="2">
    <source>
        <dbReference type="EMBL" id="KAH0470198.1"/>
    </source>
</evidence>
<proteinExistence type="predicted"/>
<keyword evidence="1" id="KW-0472">Membrane</keyword>
<keyword evidence="1" id="KW-0812">Transmembrane</keyword>
<accession>A0AAV7HRH9</accession>
<protein>
    <submittedName>
        <fullName evidence="2">Uncharacterized protein</fullName>
    </submittedName>
</protein>
<feature type="transmembrane region" description="Helical" evidence="1">
    <location>
        <begin position="66"/>
        <end position="83"/>
    </location>
</feature>
<dbReference type="EMBL" id="JAGFBR010000002">
    <property type="protein sequence ID" value="KAH0470198.1"/>
    <property type="molecule type" value="Genomic_DNA"/>
</dbReference>
<sequence length="102" mass="11519">MPPGTRIHIEVNENNISYNIPEYILLGSYLSVVARDPFLAPIAFPDWRNKGMESFKKNMLAGVEPGKVKICVAIALFLVVMTLRHMPSKQQKMKELKTKSST</sequence>
<evidence type="ECO:0000256" key="1">
    <source>
        <dbReference type="SAM" id="Phobius"/>
    </source>
</evidence>
<reference evidence="2 3" key="1">
    <citation type="journal article" date="2021" name="Hortic Res">
        <title>Chromosome-scale assembly of the Dendrobium chrysotoxum genome enhances the understanding of orchid evolution.</title>
        <authorList>
            <person name="Zhang Y."/>
            <person name="Zhang G.Q."/>
            <person name="Zhang D."/>
            <person name="Liu X.D."/>
            <person name="Xu X.Y."/>
            <person name="Sun W.H."/>
            <person name="Yu X."/>
            <person name="Zhu X."/>
            <person name="Wang Z.W."/>
            <person name="Zhao X."/>
            <person name="Zhong W.Y."/>
            <person name="Chen H."/>
            <person name="Yin W.L."/>
            <person name="Huang T."/>
            <person name="Niu S.C."/>
            <person name="Liu Z.J."/>
        </authorList>
    </citation>
    <scope>NUCLEOTIDE SEQUENCE [LARGE SCALE GENOMIC DNA]</scope>
    <source>
        <strain evidence="2">Lindl</strain>
    </source>
</reference>
<organism evidence="2 3">
    <name type="scientific">Dendrobium chrysotoxum</name>
    <name type="common">Orchid</name>
    <dbReference type="NCBI Taxonomy" id="161865"/>
    <lineage>
        <taxon>Eukaryota</taxon>
        <taxon>Viridiplantae</taxon>
        <taxon>Streptophyta</taxon>
        <taxon>Embryophyta</taxon>
        <taxon>Tracheophyta</taxon>
        <taxon>Spermatophyta</taxon>
        <taxon>Magnoliopsida</taxon>
        <taxon>Liliopsida</taxon>
        <taxon>Asparagales</taxon>
        <taxon>Orchidaceae</taxon>
        <taxon>Epidendroideae</taxon>
        <taxon>Malaxideae</taxon>
        <taxon>Dendrobiinae</taxon>
        <taxon>Dendrobium</taxon>
    </lineage>
</organism>
<gene>
    <name evidence="2" type="ORF">IEQ34_001756</name>
</gene>
<dbReference type="Proteomes" id="UP000775213">
    <property type="component" value="Unassembled WGS sequence"/>
</dbReference>
<comment type="caution">
    <text evidence="2">The sequence shown here is derived from an EMBL/GenBank/DDBJ whole genome shotgun (WGS) entry which is preliminary data.</text>
</comment>
<dbReference type="AlphaFoldDB" id="A0AAV7HRH9"/>
<keyword evidence="3" id="KW-1185">Reference proteome</keyword>
<evidence type="ECO:0000313" key="3">
    <source>
        <dbReference type="Proteomes" id="UP000775213"/>
    </source>
</evidence>
<keyword evidence="1" id="KW-1133">Transmembrane helix</keyword>
<name>A0AAV7HRH9_DENCH</name>